<protein>
    <submittedName>
        <fullName evidence="1">Uncharacterized protein</fullName>
    </submittedName>
</protein>
<gene>
    <name evidence="1" type="ORF">FHX61_004924</name>
</gene>
<dbReference type="Proteomes" id="UP000578036">
    <property type="component" value="Unassembled WGS sequence"/>
</dbReference>
<name>A0A7W4YUG1_9BURK</name>
<comment type="caution">
    <text evidence="1">The sequence shown here is derived from an EMBL/GenBank/DDBJ whole genome shotgun (WGS) entry which is preliminary data.</text>
</comment>
<dbReference type="RefSeq" id="WP_183300495.1">
    <property type="nucleotide sequence ID" value="NZ_JACHWF010000007.1"/>
</dbReference>
<organism evidence="1 2">
    <name type="scientific">Cupriavidus alkaliphilus</name>
    <dbReference type="NCBI Taxonomy" id="942866"/>
    <lineage>
        <taxon>Bacteria</taxon>
        <taxon>Pseudomonadati</taxon>
        <taxon>Pseudomonadota</taxon>
        <taxon>Betaproteobacteria</taxon>
        <taxon>Burkholderiales</taxon>
        <taxon>Burkholderiaceae</taxon>
        <taxon>Cupriavidus</taxon>
    </lineage>
</organism>
<evidence type="ECO:0000313" key="2">
    <source>
        <dbReference type="Proteomes" id="UP000578036"/>
    </source>
</evidence>
<dbReference type="AlphaFoldDB" id="A0A7W4YUG1"/>
<keyword evidence="2" id="KW-1185">Reference proteome</keyword>
<proteinExistence type="predicted"/>
<dbReference type="EMBL" id="JACHWF010000007">
    <property type="protein sequence ID" value="MBB3010246.1"/>
    <property type="molecule type" value="Genomic_DNA"/>
</dbReference>
<accession>A0A7W4YUG1</accession>
<sequence length="344" mass="38785">MRYFEENVEYESVPRWVRAALNLAYRWREKGGGSRRIGLLSMPCESEVAGLIALGALRRDLECATANCLDSQFDLLLEVCRDRVGGSSRNREPSGETTWDVRNTADGSCWNFVSYEATSDQIVVRDHRYREFVRRAGRQMPNPNGACLCYIGREQAMEWQLHGFAPPEVSSDGSALDHSTYSALPDCDGTIHEANLRRSYSGLILVGQGGGRDSAYMQKFYSAGFQFHGQRLPLGELLTLHHNERKCIQRLRFVSQRAHKDEQCSAASLVVADGITAFRDAERLFPASDIIGVCNRDASPEAVDQLRSWLNEGVRYYSDTNAAHFLQHKLPSGMLLRVLQQRRT</sequence>
<reference evidence="1 2" key="1">
    <citation type="submission" date="2020-08" db="EMBL/GenBank/DDBJ databases">
        <title>Genomic Encyclopedia of Type Strains, Phase IV (KMG-V): Genome sequencing to study the core and pangenomes of soil and plant-associated prokaryotes.</title>
        <authorList>
            <person name="Whitman W."/>
        </authorList>
    </citation>
    <scope>NUCLEOTIDE SEQUENCE [LARGE SCALE GENOMIC DNA]</scope>
    <source>
        <strain evidence="1 2">SLV-2362</strain>
    </source>
</reference>
<evidence type="ECO:0000313" key="1">
    <source>
        <dbReference type="EMBL" id="MBB3010246.1"/>
    </source>
</evidence>